<dbReference type="OrthoDB" id="5778525at2759"/>
<keyword evidence="9" id="KW-1185">Reference proteome</keyword>
<reference evidence="8 9" key="1">
    <citation type="journal article" date="2015" name="Fungal Genet. Biol.">
        <title>Evolution of novel wood decay mechanisms in Agaricales revealed by the genome sequences of Fistulina hepatica and Cylindrobasidium torrendii.</title>
        <authorList>
            <person name="Floudas D."/>
            <person name="Held B.W."/>
            <person name="Riley R."/>
            <person name="Nagy L.G."/>
            <person name="Koehler G."/>
            <person name="Ransdell A.S."/>
            <person name="Younus H."/>
            <person name="Chow J."/>
            <person name="Chiniquy J."/>
            <person name="Lipzen A."/>
            <person name="Tritt A."/>
            <person name="Sun H."/>
            <person name="Haridas S."/>
            <person name="LaButti K."/>
            <person name="Ohm R.A."/>
            <person name="Kues U."/>
            <person name="Blanchette R.A."/>
            <person name="Grigoriev I.V."/>
            <person name="Minto R.E."/>
            <person name="Hibbett D.S."/>
        </authorList>
    </citation>
    <scope>NUCLEOTIDE SEQUENCE [LARGE SCALE GENOMIC DNA]</scope>
    <source>
        <strain evidence="8 9">ATCC 64428</strain>
    </source>
</reference>
<dbReference type="EMBL" id="KN881675">
    <property type="protein sequence ID" value="KIY50638.1"/>
    <property type="molecule type" value="Genomic_DNA"/>
</dbReference>
<keyword evidence="5" id="KW-0539">Nucleus</keyword>
<dbReference type="GO" id="GO:0000978">
    <property type="term" value="F:RNA polymerase II cis-regulatory region sequence-specific DNA binding"/>
    <property type="evidence" value="ECO:0007669"/>
    <property type="project" value="TreeGrafter"/>
</dbReference>
<evidence type="ECO:0000256" key="5">
    <source>
        <dbReference type="ARBA" id="ARBA00023242"/>
    </source>
</evidence>
<feature type="compositionally biased region" description="Gly residues" evidence="6">
    <location>
        <begin position="221"/>
        <end position="230"/>
    </location>
</feature>
<dbReference type="Proteomes" id="UP000054144">
    <property type="component" value="Unassembled WGS sequence"/>
</dbReference>
<evidence type="ECO:0000313" key="9">
    <source>
        <dbReference type="Proteomes" id="UP000054144"/>
    </source>
</evidence>
<evidence type="ECO:0000256" key="4">
    <source>
        <dbReference type="ARBA" id="ARBA00023163"/>
    </source>
</evidence>
<evidence type="ECO:0000259" key="7">
    <source>
        <dbReference type="PROSITE" id="PS50888"/>
    </source>
</evidence>
<dbReference type="InterPro" id="IPR052207">
    <property type="entry name" value="Max-like/E-box_TFs"/>
</dbReference>
<dbReference type="PROSITE" id="PS50888">
    <property type="entry name" value="BHLH"/>
    <property type="match status" value="1"/>
</dbReference>
<dbReference type="InterPro" id="IPR036638">
    <property type="entry name" value="HLH_DNA-bd_sf"/>
</dbReference>
<evidence type="ECO:0000256" key="3">
    <source>
        <dbReference type="ARBA" id="ARBA00023125"/>
    </source>
</evidence>
<keyword evidence="3" id="KW-0238">DNA-binding</keyword>
<feature type="region of interest" description="Disordered" evidence="6">
    <location>
        <begin position="75"/>
        <end position="175"/>
    </location>
</feature>
<dbReference type="Gene3D" id="4.10.280.10">
    <property type="entry name" value="Helix-loop-helix DNA-binding domain"/>
    <property type="match status" value="1"/>
</dbReference>
<evidence type="ECO:0000256" key="1">
    <source>
        <dbReference type="ARBA" id="ARBA00004123"/>
    </source>
</evidence>
<dbReference type="AlphaFoldDB" id="A0A0D7AIG4"/>
<accession>A0A0D7AIG4</accession>
<evidence type="ECO:0000256" key="6">
    <source>
        <dbReference type="SAM" id="MobiDB-lite"/>
    </source>
</evidence>
<sequence>MQQDSQAVVTPGFELSYDPHRNNTFPGGLPALPPSADLFNGGADNLLTHDEAIDIFGFLDEFQSSYEFDFHFNQQQPQSDYSQQQQQQQQQFEHRPQSSLSSQRISPPYNNPHLQTAPEPSASRNGLSTRQFTRRQSSSASPEGNPPNAHATDGDSPSNGGPSRSKPPLSTPQKRLNHIMSEQKRRNAIRDGYAQLISLISPAEGEALDMPTRGRPKGSKGQPGGAGKGKSGVLFRAVEYIKWLEEGRDALLQEVLCLEQAAGIRGPS</sequence>
<dbReference type="PANTHER" id="PTHR15741">
    <property type="entry name" value="BASIC HELIX-LOOP-HELIX ZIP TRANSCRIPTION FACTOR"/>
    <property type="match status" value="1"/>
</dbReference>
<dbReference type="PANTHER" id="PTHR15741:SF27">
    <property type="entry name" value="TRANSCRIPTION FACTOR AP-4"/>
    <property type="match status" value="1"/>
</dbReference>
<evidence type="ECO:0000313" key="8">
    <source>
        <dbReference type="EMBL" id="KIY50638.1"/>
    </source>
</evidence>
<dbReference type="GO" id="GO:0046983">
    <property type="term" value="F:protein dimerization activity"/>
    <property type="evidence" value="ECO:0007669"/>
    <property type="project" value="InterPro"/>
</dbReference>
<dbReference type="GO" id="GO:0000981">
    <property type="term" value="F:DNA-binding transcription factor activity, RNA polymerase II-specific"/>
    <property type="evidence" value="ECO:0007669"/>
    <property type="project" value="TreeGrafter"/>
</dbReference>
<evidence type="ECO:0000256" key="2">
    <source>
        <dbReference type="ARBA" id="ARBA00023015"/>
    </source>
</evidence>
<dbReference type="GO" id="GO:0005634">
    <property type="term" value="C:nucleus"/>
    <property type="evidence" value="ECO:0007669"/>
    <property type="project" value="UniProtKB-SubCell"/>
</dbReference>
<feature type="region of interest" description="Disordered" evidence="6">
    <location>
        <begin position="207"/>
        <end position="230"/>
    </location>
</feature>
<feature type="compositionally biased region" description="Low complexity" evidence="6">
    <location>
        <begin position="75"/>
        <end position="91"/>
    </location>
</feature>
<dbReference type="Pfam" id="PF00010">
    <property type="entry name" value="HLH"/>
    <property type="match status" value="1"/>
</dbReference>
<dbReference type="SUPFAM" id="SSF47459">
    <property type="entry name" value="HLH, helix-loop-helix DNA-binding domain"/>
    <property type="match status" value="1"/>
</dbReference>
<keyword evidence="2" id="KW-0805">Transcription regulation</keyword>
<dbReference type="InterPro" id="IPR011598">
    <property type="entry name" value="bHLH_dom"/>
</dbReference>
<keyword evidence="4" id="KW-0804">Transcription</keyword>
<comment type="subcellular location">
    <subcellularLocation>
        <location evidence="1">Nucleus</location>
    </subcellularLocation>
</comment>
<protein>
    <recommendedName>
        <fullName evidence="7">BHLH domain-containing protein</fullName>
    </recommendedName>
</protein>
<dbReference type="SMART" id="SM00353">
    <property type="entry name" value="HLH"/>
    <property type="match status" value="1"/>
</dbReference>
<feature type="compositionally biased region" description="Low complexity" evidence="6">
    <location>
        <begin position="128"/>
        <end position="141"/>
    </location>
</feature>
<gene>
    <name evidence="8" type="ORF">FISHEDRAFT_57437</name>
</gene>
<proteinExistence type="predicted"/>
<organism evidence="8 9">
    <name type="scientific">Fistulina hepatica ATCC 64428</name>
    <dbReference type="NCBI Taxonomy" id="1128425"/>
    <lineage>
        <taxon>Eukaryota</taxon>
        <taxon>Fungi</taxon>
        <taxon>Dikarya</taxon>
        <taxon>Basidiomycota</taxon>
        <taxon>Agaricomycotina</taxon>
        <taxon>Agaricomycetes</taxon>
        <taxon>Agaricomycetidae</taxon>
        <taxon>Agaricales</taxon>
        <taxon>Fistulinaceae</taxon>
        <taxon>Fistulina</taxon>
    </lineage>
</organism>
<feature type="domain" description="BHLH" evidence="7">
    <location>
        <begin position="173"/>
        <end position="244"/>
    </location>
</feature>
<name>A0A0D7AIG4_9AGAR</name>